<dbReference type="EMBL" id="QURB01000005">
    <property type="protein sequence ID" value="RFC54099.1"/>
    <property type="molecule type" value="Genomic_DNA"/>
</dbReference>
<sequence>MSSYVWTQEILIPSSSIAKDKAIFSNANNAVVGNGFFPISYTEAKLNLPEKDTTKRWITRKLFHEHLVQKSGSDFFLAIDPLLNTSIGKEALQNSNDYLFQNTRGAQAFGHLNDKLSFYTAFYENQARFVRYQSEYFSDRGELYPQAFAPQNAVIPGGGRTKPFKNTGYDYASSVSYIRLKPIDQLTIQYGNAPRFYGWGYRSMLMSDNSHNYTNLTIDWEIIDGLTYTLMRGKQLNLIRKENTTMVEAPYERKGIGLHYLSYSPTPSLVIGLFESTVYARDYAHTSQRVSPYFYQPVIGVNTIANGTENVDMKNLVGINFAWQFHKNHMLYGQAMSDDFEQKEYGLQLGYRNGNIFEIQDLNFQVEANMATSRLYAADNERISYTHFNLPLAHTLGNGFQELIVRANYLVKGFFIDGKIVYYNANQAMEDKTMLFYTKNAELTQESVEVMNTSVQIGYELNPATRLRAFVELNYRTSVSESIVHNVNYGVISLGIRTALTNQYFDF</sequence>
<evidence type="ECO:0000313" key="1">
    <source>
        <dbReference type="EMBL" id="RFC54099.1"/>
    </source>
</evidence>
<dbReference type="AlphaFoldDB" id="A0A3E1EX23"/>
<organism evidence="1 2">
    <name type="scientific">Brumimicrobium aurantiacum</name>
    <dbReference type="NCBI Taxonomy" id="1737063"/>
    <lineage>
        <taxon>Bacteria</taxon>
        <taxon>Pseudomonadati</taxon>
        <taxon>Bacteroidota</taxon>
        <taxon>Flavobacteriia</taxon>
        <taxon>Flavobacteriales</taxon>
        <taxon>Crocinitomicaceae</taxon>
        <taxon>Brumimicrobium</taxon>
    </lineage>
</organism>
<dbReference type="Proteomes" id="UP000257127">
    <property type="component" value="Unassembled WGS sequence"/>
</dbReference>
<dbReference type="InterPro" id="IPR038636">
    <property type="entry name" value="Wzi_sf"/>
</dbReference>
<accession>A0A3E1EX23</accession>
<protein>
    <recommendedName>
        <fullName evidence="3">Gliding motility protein RemB</fullName>
    </recommendedName>
</protein>
<evidence type="ECO:0000313" key="2">
    <source>
        <dbReference type="Proteomes" id="UP000257127"/>
    </source>
</evidence>
<comment type="caution">
    <text evidence="1">The sequence shown here is derived from an EMBL/GenBank/DDBJ whole genome shotgun (WGS) entry which is preliminary data.</text>
</comment>
<gene>
    <name evidence="1" type="ORF">DXU93_08910</name>
</gene>
<evidence type="ECO:0008006" key="3">
    <source>
        <dbReference type="Google" id="ProtNLM"/>
    </source>
</evidence>
<dbReference type="Gene3D" id="2.40.160.130">
    <property type="entry name" value="Capsule assembly protein Wzi"/>
    <property type="match status" value="1"/>
</dbReference>
<reference evidence="1 2" key="1">
    <citation type="submission" date="2018-08" db="EMBL/GenBank/DDBJ databases">
        <title>The draft genome squence of Brumimicrobium sp. N62.</title>
        <authorList>
            <person name="Du Z.-J."/>
            <person name="Luo H.-R."/>
        </authorList>
    </citation>
    <scope>NUCLEOTIDE SEQUENCE [LARGE SCALE GENOMIC DNA]</scope>
    <source>
        <strain evidence="1 2">N62</strain>
    </source>
</reference>
<keyword evidence="2" id="KW-1185">Reference proteome</keyword>
<proteinExistence type="predicted"/>
<name>A0A3E1EX23_9FLAO</name>